<reference evidence="1 2" key="1">
    <citation type="submission" date="2024-05" db="EMBL/GenBank/DDBJ databases">
        <title>Culex pipiens pipiens assembly and annotation.</title>
        <authorList>
            <person name="Alout H."/>
            <person name="Durand T."/>
        </authorList>
    </citation>
    <scope>NUCLEOTIDE SEQUENCE [LARGE SCALE GENOMIC DNA]</scope>
    <source>
        <strain evidence="1">HA-2024</strain>
        <tissue evidence="1">Whole body</tissue>
    </source>
</reference>
<organism evidence="1 2">
    <name type="scientific">Culex pipiens pipiens</name>
    <name type="common">Northern house mosquito</name>
    <dbReference type="NCBI Taxonomy" id="38569"/>
    <lineage>
        <taxon>Eukaryota</taxon>
        <taxon>Metazoa</taxon>
        <taxon>Ecdysozoa</taxon>
        <taxon>Arthropoda</taxon>
        <taxon>Hexapoda</taxon>
        <taxon>Insecta</taxon>
        <taxon>Pterygota</taxon>
        <taxon>Neoptera</taxon>
        <taxon>Endopterygota</taxon>
        <taxon>Diptera</taxon>
        <taxon>Nematocera</taxon>
        <taxon>Culicoidea</taxon>
        <taxon>Culicidae</taxon>
        <taxon>Culicinae</taxon>
        <taxon>Culicini</taxon>
        <taxon>Culex</taxon>
        <taxon>Culex</taxon>
    </lineage>
</organism>
<protein>
    <submittedName>
        <fullName evidence="1">Uncharacterized protein</fullName>
    </submittedName>
</protein>
<name>A0ABD1DFX0_CULPP</name>
<dbReference type="AlphaFoldDB" id="A0ABD1DFX0"/>
<comment type="caution">
    <text evidence="1">The sequence shown here is derived from an EMBL/GenBank/DDBJ whole genome shotgun (WGS) entry which is preliminary data.</text>
</comment>
<dbReference type="EMBL" id="JBEHCU010005847">
    <property type="protein sequence ID" value="KAL1398575.1"/>
    <property type="molecule type" value="Genomic_DNA"/>
</dbReference>
<gene>
    <name evidence="1" type="ORF">pipiens_008851</name>
</gene>
<feature type="non-terminal residue" evidence="1">
    <location>
        <position position="19"/>
    </location>
</feature>
<accession>A0ABD1DFX0</accession>
<dbReference type="Proteomes" id="UP001562425">
    <property type="component" value="Unassembled WGS sequence"/>
</dbReference>
<proteinExistence type="predicted"/>
<evidence type="ECO:0000313" key="1">
    <source>
        <dbReference type="EMBL" id="KAL1398575.1"/>
    </source>
</evidence>
<sequence>MSISEFRKKKLLYVFNVFF</sequence>
<keyword evidence="2" id="KW-1185">Reference proteome</keyword>
<evidence type="ECO:0000313" key="2">
    <source>
        <dbReference type="Proteomes" id="UP001562425"/>
    </source>
</evidence>